<dbReference type="EMBL" id="JBDJPC010000006">
    <property type="protein sequence ID" value="KAL1498224.1"/>
    <property type="molecule type" value="Genomic_DNA"/>
</dbReference>
<dbReference type="Gene3D" id="2.60.40.10">
    <property type="entry name" value="Immunoglobulins"/>
    <property type="match status" value="2"/>
</dbReference>
<keyword evidence="1" id="KW-0472">Membrane</keyword>
<dbReference type="InterPro" id="IPR003599">
    <property type="entry name" value="Ig_sub"/>
</dbReference>
<gene>
    <name evidence="3" type="ORF">ABEB36_009057</name>
</gene>
<dbReference type="InterPro" id="IPR036179">
    <property type="entry name" value="Ig-like_dom_sf"/>
</dbReference>
<sequence>MFVNKRISIKTMIVSVFIVWAVMNLVETVKINRLLVPDMVHYGSDVVLDCDFTFDKRETDLVVKWYFNGAQVYQWIPSVRTPQSSGILKGRVNLEHKADDRDESTVHRALHILNVGPDLSGNFTCLVSTTESEDTETKFMLVLVAEKFFELKRLNADEGFIRVQCRADGIFPLPVMTLLSQQREIPRPAVQLKPVDHLYQIAAQVTLPELEGPEEFSCKLHIPQANYTRRRETVFYPGSAGGLIINNWLTLSMCLLNCYAGLRYFGVR</sequence>
<dbReference type="InterPro" id="IPR007110">
    <property type="entry name" value="Ig-like_dom"/>
</dbReference>
<name>A0ABD1EP05_HYPHA</name>
<evidence type="ECO:0000256" key="1">
    <source>
        <dbReference type="SAM" id="Phobius"/>
    </source>
</evidence>
<feature type="transmembrane region" description="Helical" evidence="1">
    <location>
        <begin position="7"/>
        <end position="26"/>
    </location>
</feature>
<accession>A0ABD1EP05</accession>
<dbReference type="Proteomes" id="UP001566132">
    <property type="component" value="Unassembled WGS sequence"/>
</dbReference>
<dbReference type="PANTHER" id="PTHR21261:SF2">
    <property type="entry name" value="GH04238P-RELATED"/>
    <property type="match status" value="1"/>
</dbReference>
<proteinExistence type="predicted"/>
<keyword evidence="1" id="KW-0812">Transmembrane</keyword>
<dbReference type="InterPro" id="IPR013783">
    <property type="entry name" value="Ig-like_fold"/>
</dbReference>
<evidence type="ECO:0000313" key="4">
    <source>
        <dbReference type="Proteomes" id="UP001566132"/>
    </source>
</evidence>
<dbReference type="SUPFAM" id="SSF48726">
    <property type="entry name" value="Immunoglobulin"/>
    <property type="match status" value="1"/>
</dbReference>
<evidence type="ECO:0000259" key="2">
    <source>
        <dbReference type="PROSITE" id="PS50835"/>
    </source>
</evidence>
<feature type="domain" description="Ig-like" evidence="2">
    <location>
        <begin position="43"/>
        <end position="136"/>
    </location>
</feature>
<dbReference type="PROSITE" id="PS50835">
    <property type="entry name" value="IG_LIKE"/>
    <property type="match status" value="1"/>
</dbReference>
<evidence type="ECO:0000313" key="3">
    <source>
        <dbReference type="EMBL" id="KAL1498224.1"/>
    </source>
</evidence>
<keyword evidence="4" id="KW-1185">Reference proteome</keyword>
<dbReference type="SMART" id="SM00409">
    <property type="entry name" value="IG"/>
    <property type="match status" value="1"/>
</dbReference>
<dbReference type="PANTHER" id="PTHR21261">
    <property type="entry name" value="BEAT PROTEIN"/>
    <property type="match status" value="1"/>
</dbReference>
<protein>
    <recommendedName>
        <fullName evidence="2">Ig-like domain-containing protein</fullName>
    </recommendedName>
</protein>
<dbReference type="AlphaFoldDB" id="A0ABD1EP05"/>
<keyword evidence="1" id="KW-1133">Transmembrane helix</keyword>
<comment type="caution">
    <text evidence="3">The sequence shown here is derived from an EMBL/GenBank/DDBJ whole genome shotgun (WGS) entry which is preliminary data.</text>
</comment>
<reference evidence="3 4" key="1">
    <citation type="submission" date="2024-05" db="EMBL/GenBank/DDBJ databases">
        <title>Genetic variation in Jamaican populations of the coffee berry borer (Hypothenemus hampei).</title>
        <authorList>
            <person name="Errbii M."/>
            <person name="Myrie A."/>
        </authorList>
    </citation>
    <scope>NUCLEOTIDE SEQUENCE [LARGE SCALE GENOMIC DNA]</scope>
    <source>
        <strain evidence="3">JA-Hopewell-2020-01-JO</strain>
        <tissue evidence="3">Whole body</tissue>
    </source>
</reference>
<organism evidence="3 4">
    <name type="scientific">Hypothenemus hampei</name>
    <name type="common">Coffee berry borer</name>
    <dbReference type="NCBI Taxonomy" id="57062"/>
    <lineage>
        <taxon>Eukaryota</taxon>
        <taxon>Metazoa</taxon>
        <taxon>Ecdysozoa</taxon>
        <taxon>Arthropoda</taxon>
        <taxon>Hexapoda</taxon>
        <taxon>Insecta</taxon>
        <taxon>Pterygota</taxon>
        <taxon>Neoptera</taxon>
        <taxon>Endopterygota</taxon>
        <taxon>Coleoptera</taxon>
        <taxon>Polyphaga</taxon>
        <taxon>Cucujiformia</taxon>
        <taxon>Curculionidae</taxon>
        <taxon>Scolytinae</taxon>
        <taxon>Hypothenemus</taxon>
    </lineage>
</organism>